<proteinExistence type="predicted"/>
<evidence type="ECO:0000313" key="2">
    <source>
        <dbReference type="Proteomes" id="UP000006729"/>
    </source>
</evidence>
<name>A0A3N7H1U9_POPTR</name>
<protein>
    <submittedName>
        <fullName evidence="1">Uncharacterized protein</fullName>
    </submittedName>
</protein>
<organism evidence="1 2">
    <name type="scientific">Populus trichocarpa</name>
    <name type="common">Western balsam poplar</name>
    <name type="synonym">Populus balsamifera subsp. trichocarpa</name>
    <dbReference type="NCBI Taxonomy" id="3694"/>
    <lineage>
        <taxon>Eukaryota</taxon>
        <taxon>Viridiplantae</taxon>
        <taxon>Streptophyta</taxon>
        <taxon>Embryophyta</taxon>
        <taxon>Tracheophyta</taxon>
        <taxon>Spermatophyta</taxon>
        <taxon>Magnoliopsida</taxon>
        <taxon>eudicotyledons</taxon>
        <taxon>Gunneridae</taxon>
        <taxon>Pentapetalae</taxon>
        <taxon>rosids</taxon>
        <taxon>fabids</taxon>
        <taxon>Malpighiales</taxon>
        <taxon>Salicaceae</taxon>
        <taxon>Saliceae</taxon>
        <taxon>Populus</taxon>
    </lineage>
</organism>
<sequence>MLGDIFYGTNDFLDVKDLMHEEDVLEYYSKETIMGSFKRRRSGWFSLLPVLLRVL</sequence>
<dbReference type="AlphaFoldDB" id="A0A3N7H1U9"/>
<dbReference type="EMBL" id="CM009299">
    <property type="protein sequence ID" value="RQO96308.1"/>
    <property type="molecule type" value="Genomic_DNA"/>
</dbReference>
<accession>A0A3N7H1U9</accession>
<evidence type="ECO:0000313" key="1">
    <source>
        <dbReference type="EMBL" id="RQO96308.1"/>
    </source>
</evidence>
<keyword evidence="2" id="KW-1185">Reference proteome</keyword>
<gene>
    <name evidence="1" type="ORF">POPTR_010G057450</name>
</gene>
<dbReference type="InParanoid" id="A0A3N7H1U9"/>
<reference evidence="1 2" key="1">
    <citation type="journal article" date="2006" name="Science">
        <title>The genome of black cottonwood, Populus trichocarpa (Torr. &amp; Gray).</title>
        <authorList>
            <person name="Tuskan G.A."/>
            <person name="Difazio S."/>
            <person name="Jansson S."/>
            <person name="Bohlmann J."/>
            <person name="Grigoriev I."/>
            <person name="Hellsten U."/>
            <person name="Putnam N."/>
            <person name="Ralph S."/>
            <person name="Rombauts S."/>
            <person name="Salamov A."/>
            <person name="Schein J."/>
            <person name="Sterck L."/>
            <person name="Aerts A."/>
            <person name="Bhalerao R.R."/>
            <person name="Bhalerao R.P."/>
            <person name="Blaudez D."/>
            <person name="Boerjan W."/>
            <person name="Brun A."/>
            <person name="Brunner A."/>
            <person name="Busov V."/>
            <person name="Campbell M."/>
            <person name="Carlson J."/>
            <person name="Chalot M."/>
            <person name="Chapman J."/>
            <person name="Chen G.L."/>
            <person name="Cooper D."/>
            <person name="Coutinho P.M."/>
            <person name="Couturier J."/>
            <person name="Covert S."/>
            <person name="Cronk Q."/>
            <person name="Cunningham R."/>
            <person name="Davis J."/>
            <person name="Degroeve S."/>
            <person name="Dejardin A."/>
            <person name="Depamphilis C."/>
            <person name="Detter J."/>
            <person name="Dirks B."/>
            <person name="Dubchak I."/>
            <person name="Duplessis S."/>
            <person name="Ehlting J."/>
            <person name="Ellis B."/>
            <person name="Gendler K."/>
            <person name="Goodstein D."/>
            <person name="Gribskov M."/>
            <person name="Grimwood J."/>
            <person name="Groover A."/>
            <person name="Gunter L."/>
            <person name="Hamberger B."/>
            <person name="Heinze B."/>
            <person name="Helariutta Y."/>
            <person name="Henrissat B."/>
            <person name="Holligan D."/>
            <person name="Holt R."/>
            <person name="Huang W."/>
            <person name="Islam-Faridi N."/>
            <person name="Jones S."/>
            <person name="Jones-Rhoades M."/>
            <person name="Jorgensen R."/>
            <person name="Joshi C."/>
            <person name="Kangasjarvi J."/>
            <person name="Karlsson J."/>
            <person name="Kelleher C."/>
            <person name="Kirkpatrick R."/>
            <person name="Kirst M."/>
            <person name="Kohler A."/>
            <person name="Kalluri U."/>
            <person name="Larimer F."/>
            <person name="Leebens-Mack J."/>
            <person name="Leple J.C."/>
            <person name="Locascio P."/>
            <person name="Lou Y."/>
            <person name="Lucas S."/>
            <person name="Martin F."/>
            <person name="Montanini B."/>
            <person name="Napoli C."/>
            <person name="Nelson D.R."/>
            <person name="Nelson C."/>
            <person name="Nieminen K."/>
            <person name="Nilsson O."/>
            <person name="Pereda V."/>
            <person name="Peter G."/>
            <person name="Philippe R."/>
            <person name="Pilate G."/>
            <person name="Poliakov A."/>
            <person name="Razumovskaya J."/>
            <person name="Richardson P."/>
            <person name="Rinaldi C."/>
            <person name="Ritland K."/>
            <person name="Rouze P."/>
            <person name="Ryaboy D."/>
            <person name="Schmutz J."/>
            <person name="Schrader J."/>
            <person name="Segerman B."/>
            <person name="Shin H."/>
            <person name="Siddiqui A."/>
            <person name="Sterky F."/>
            <person name="Terry A."/>
            <person name="Tsai C.J."/>
            <person name="Uberbacher E."/>
            <person name="Unneberg P."/>
            <person name="Vahala J."/>
            <person name="Wall K."/>
            <person name="Wessler S."/>
            <person name="Yang G."/>
            <person name="Yin T."/>
            <person name="Douglas C."/>
            <person name="Marra M."/>
            <person name="Sandberg G."/>
            <person name="Van de Peer Y."/>
            <person name="Rokhsar D."/>
        </authorList>
    </citation>
    <scope>NUCLEOTIDE SEQUENCE [LARGE SCALE GENOMIC DNA]</scope>
    <source>
        <strain evidence="2">cv. Nisqually</strain>
    </source>
</reference>
<dbReference type="Proteomes" id="UP000006729">
    <property type="component" value="Chromosome 10"/>
</dbReference>